<gene>
    <name evidence="1" type="ORF">APLA_LOCUS4230</name>
</gene>
<evidence type="ECO:0000313" key="1">
    <source>
        <dbReference type="EMBL" id="CAB3229649.1"/>
    </source>
</evidence>
<comment type="caution">
    <text evidence="1">The sequence shown here is derived from an EMBL/GenBank/DDBJ whole genome shotgun (WGS) entry which is preliminary data.</text>
</comment>
<dbReference type="AlphaFoldDB" id="A0A8S0Z9B4"/>
<sequence>MSSQTIQECGPKISEANSNCFGVIEEIVSKRRAGIRAARSLGVPDDHKRVRGTYTKAHGYSSPQQEKLGGKKRLTEAFIKKLTIYYGLAIRRN</sequence>
<reference evidence="1 2" key="1">
    <citation type="submission" date="2020-04" db="EMBL/GenBank/DDBJ databases">
        <authorList>
            <person name="Wallbank WR R."/>
            <person name="Pardo Diaz C."/>
            <person name="Kozak K."/>
            <person name="Martin S."/>
            <person name="Jiggins C."/>
            <person name="Moest M."/>
            <person name="Warren A I."/>
            <person name="Byers J.R.P. K."/>
            <person name="Montejo-Kovacevich G."/>
            <person name="Yen C E."/>
        </authorList>
    </citation>
    <scope>NUCLEOTIDE SEQUENCE [LARGE SCALE GENOMIC DNA]</scope>
</reference>
<organism evidence="1 2">
    <name type="scientific">Arctia plantaginis</name>
    <name type="common">Wood tiger moth</name>
    <name type="synonym">Phalaena plantaginis</name>
    <dbReference type="NCBI Taxonomy" id="874455"/>
    <lineage>
        <taxon>Eukaryota</taxon>
        <taxon>Metazoa</taxon>
        <taxon>Ecdysozoa</taxon>
        <taxon>Arthropoda</taxon>
        <taxon>Hexapoda</taxon>
        <taxon>Insecta</taxon>
        <taxon>Pterygota</taxon>
        <taxon>Neoptera</taxon>
        <taxon>Endopterygota</taxon>
        <taxon>Lepidoptera</taxon>
        <taxon>Glossata</taxon>
        <taxon>Ditrysia</taxon>
        <taxon>Noctuoidea</taxon>
        <taxon>Erebidae</taxon>
        <taxon>Arctiinae</taxon>
        <taxon>Arctia</taxon>
    </lineage>
</organism>
<evidence type="ECO:0000313" key="2">
    <source>
        <dbReference type="Proteomes" id="UP000494256"/>
    </source>
</evidence>
<dbReference type="EMBL" id="CADEBD010000286">
    <property type="protein sequence ID" value="CAB3229649.1"/>
    <property type="molecule type" value="Genomic_DNA"/>
</dbReference>
<dbReference type="OrthoDB" id="7458733at2759"/>
<name>A0A8S0Z9B4_ARCPL</name>
<accession>A0A8S0Z9B4</accession>
<dbReference type="Proteomes" id="UP000494256">
    <property type="component" value="Unassembled WGS sequence"/>
</dbReference>
<proteinExistence type="predicted"/>
<protein>
    <submittedName>
        <fullName evidence="1">Uncharacterized protein</fullName>
    </submittedName>
</protein>